<organism evidence="3 4">
    <name type="scientific">Bordetella genomosp. 12</name>
    <dbReference type="NCBI Taxonomy" id="463035"/>
    <lineage>
        <taxon>Bacteria</taxon>
        <taxon>Pseudomonadati</taxon>
        <taxon>Pseudomonadota</taxon>
        <taxon>Betaproteobacteria</taxon>
        <taxon>Burkholderiales</taxon>
        <taxon>Alcaligenaceae</taxon>
        <taxon>Bordetella</taxon>
    </lineage>
</organism>
<dbReference type="RefSeq" id="WP_094815463.1">
    <property type="nucleotide sequence ID" value="NZ_NEVU01000003.1"/>
</dbReference>
<dbReference type="InterPro" id="IPR042100">
    <property type="entry name" value="Bug_dom1"/>
</dbReference>
<feature type="chain" id="PRO_5012560040" description="ABC transporter substrate-binding protein" evidence="2">
    <location>
        <begin position="29"/>
        <end position="324"/>
    </location>
</feature>
<feature type="signal peptide" evidence="2">
    <location>
        <begin position="1"/>
        <end position="28"/>
    </location>
</feature>
<dbReference type="InterPro" id="IPR005064">
    <property type="entry name" value="BUG"/>
</dbReference>
<dbReference type="EMBL" id="NEVU01000003">
    <property type="protein sequence ID" value="OZI71604.1"/>
    <property type="molecule type" value="Genomic_DNA"/>
</dbReference>
<dbReference type="SUPFAM" id="SSF53850">
    <property type="entry name" value="Periplasmic binding protein-like II"/>
    <property type="match status" value="1"/>
</dbReference>
<dbReference type="PANTHER" id="PTHR42928">
    <property type="entry name" value="TRICARBOXYLATE-BINDING PROTEIN"/>
    <property type="match status" value="1"/>
</dbReference>
<evidence type="ECO:0000313" key="4">
    <source>
        <dbReference type="Proteomes" id="UP000216429"/>
    </source>
</evidence>
<dbReference type="Pfam" id="PF03401">
    <property type="entry name" value="TctC"/>
    <property type="match status" value="1"/>
</dbReference>
<evidence type="ECO:0000313" key="3">
    <source>
        <dbReference type="EMBL" id="OZI71604.1"/>
    </source>
</evidence>
<keyword evidence="2" id="KW-0732">Signal</keyword>
<protein>
    <recommendedName>
        <fullName evidence="5">ABC transporter substrate-binding protein</fullName>
    </recommendedName>
</protein>
<evidence type="ECO:0008006" key="5">
    <source>
        <dbReference type="Google" id="ProtNLM"/>
    </source>
</evidence>
<comment type="similarity">
    <text evidence="1">Belongs to the UPF0065 (bug) family.</text>
</comment>
<reference evidence="4" key="1">
    <citation type="submission" date="2017-05" db="EMBL/GenBank/DDBJ databases">
        <title>Complete and WGS of Bordetella genogroups.</title>
        <authorList>
            <person name="Spilker T."/>
            <person name="Lipuma J."/>
        </authorList>
    </citation>
    <scope>NUCLEOTIDE SEQUENCE [LARGE SCALE GENOMIC DNA]</scope>
    <source>
        <strain evidence="4">AU6712</strain>
    </source>
</reference>
<sequence length="324" mass="33944">MSTKTKSGMWRRVATTLALSLPLATAQAADWPKAQPITIAVGYTAGGAADMLTRLLARKLEALSGQTVIVENKPGASGVLALRHVAKAKPDGYTLAYMTGPVILESGAPVMGRDLLAASMIANGPLLLVGPASNPANNLRELVPLMRKDPLGYSYATSGKGSTQHLAGALLATKLQLPLQDIPYRGGAQAVIDVVSGVAPLAVLGVLPVQTYIKDGKLKAFGITTRTRFAGLPDVETFEEQGVEGYDAGSWSAIGVPPGMAKADIEKLHAWIGQITASEEWKAALSSVGQVQPEPMTQQEVKEYISESQKAWNALATTAGFGSQ</sequence>
<gene>
    <name evidence="3" type="ORF">CAL22_17505</name>
</gene>
<dbReference type="AlphaFoldDB" id="A0A261VBS1"/>
<dbReference type="PIRSF" id="PIRSF017082">
    <property type="entry name" value="YflP"/>
    <property type="match status" value="1"/>
</dbReference>
<dbReference type="PANTHER" id="PTHR42928:SF5">
    <property type="entry name" value="BLR1237 PROTEIN"/>
    <property type="match status" value="1"/>
</dbReference>
<dbReference type="Gene3D" id="3.40.190.150">
    <property type="entry name" value="Bordetella uptake gene, domain 1"/>
    <property type="match status" value="1"/>
</dbReference>
<dbReference type="Gene3D" id="3.40.190.10">
    <property type="entry name" value="Periplasmic binding protein-like II"/>
    <property type="match status" value="1"/>
</dbReference>
<comment type="caution">
    <text evidence="3">The sequence shown here is derived from an EMBL/GenBank/DDBJ whole genome shotgun (WGS) entry which is preliminary data.</text>
</comment>
<evidence type="ECO:0000256" key="2">
    <source>
        <dbReference type="SAM" id="SignalP"/>
    </source>
</evidence>
<dbReference type="CDD" id="cd07012">
    <property type="entry name" value="PBP2_Bug_TTT"/>
    <property type="match status" value="1"/>
</dbReference>
<evidence type="ECO:0000256" key="1">
    <source>
        <dbReference type="ARBA" id="ARBA00006987"/>
    </source>
</evidence>
<proteinExistence type="inferred from homology"/>
<accession>A0A261VBS1</accession>
<dbReference type="Proteomes" id="UP000216429">
    <property type="component" value="Unassembled WGS sequence"/>
</dbReference>
<keyword evidence="4" id="KW-1185">Reference proteome</keyword>
<name>A0A261VBS1_9BORD</name>